<feature type="disulfide bond" evidence="7">
    <location>
        <begin position="468"/>
        <end position="480"/>
    </location>
</feature>
<comment type="subcellular location">
    <subcellularLocation>
        <location evidence="1">Membrane</location>
    </subcellularLocation>
</comment>
<feature type="transmembrane region" description="Helical" evidence="8">
    <location>
        <begin position="1230"/>
        <end position="1255"/>
    </location>
</feature>
<feature type="transmembrane region" description="Helical" evidence="8">
    <location>
        <begin position="1353"/>
        <end position="1373"/>
    </location>
</feature>
<feature type="domain" description="G-protein coupled receptors family 1 profile" evidence="10">
    <location>
        <begin position="1247"/>
        <end position="1425"/>
    </location>
</feature>
<feature type="disulfide bond" evidence="7">
    <location>
        <begin position="52"/>
        <end position="64"/>
    </location>
</feature>
<feature type="domain" description="EGF-like" evidence="9">
    <location>
        <begin position="889"/>
        <end position="928"/>
    </location>
</feature>
<accession>A0A816D8J1</accession>
<dbReference type="PANTHER" id="PTHR22722:SF5">
    <property type="entry name" value="LOW-DENSITY LIPOPROTEIN RECEPTOR-RELATED PROTEIN 1B"/>
    <property type="match status" value="1"/>
</dbReference>
<dbReference type="InterPro" id="IPR002172">
    <property type="entry name" value="LDrepeatLR_classA_rpt"/>
</dbReference>
<reference evidence="11" key="1">
    <citation type="submission" date="2021-02" db="EMBL/GenBank/DDBJ databases">
        <authorList>
            <person name="Nowell W R."/>
        </authorList>
    </citation>
    <scope>NUCLEOTIDE SEQUENCE</scope>
</reference>
<dbReference type="SMART" id="SM00181">
    <property type="entry name" value="EGF"/>
    <property type="match status" value="4"/>
</dbReference>
<evidence type="ECO:0000256" key="6">
    <source>
        <dbReference type="PROSITE-ProRule" id="PRU00076"/>
    </source>
</evidence>
<evidence type="ECO:0000313" key="12">
    <source>
        <dbReference type="Proteomes" id="UP000663828"/>
    </source>
</evidence>
<dbReference type="EMBL" id="CAJNOR010008575">
    <property type="protein sequence ID" value="CAF1634883.1"/>
    <property type="molecule type" value="Genomic_DNA"/>
</dbReference>
<dbReference type="CDD" id="cd00112">
    <property type="entry name" value="LDLa"/>
    <property type="match status" value="2"/>
</dbReference>
<feature type="disulfide bond" evidence="7">
    <location>
        <begin position="59"/>
        <end position="77"/>
    </location>
</feature>
<dbReference type="GO" id="GO:0005886">
    <property type="term" value="C:plasma membrane"/>
    <property type="evidence" value="ECO:0007669"/>
    <property type="project" value="TreeGrafter"/>
</dbReference>
<sequence length="1592" mass="187738">MNLYGGDLVCYVTLQCDYGLLCLDWRDICDNEQQCMFGYDEENCDKIEFNECENDEYRCMNGMCIPDEYFLDGNFDCMDMSDEKEHFHDMECPYQLANFYCDDRICPPSQFSCADGQCIKYRLGGRNPEQSFLSCVNQRNQFYMCEMNDKGNLKTLPNGQCYKVLDEKNRTMNEYCNYLIGCQFPDHIMNNCSCKVNKTCVILFEKFCLSLFPISYPPGGIIAPYIFESFHISHNPPKLMLSVKINGTIKCRGYLKYFSFKTKYSFYENLREAESTLCQSIPFLSIISDGGYDEFCYNDSKTFNNRSYNVYDICHSENRCISAYRIRDGIYNCLNRNDEEEEEDNEIVLKTCSTARYHRFRCSTDETTCLYANMLGDGKYHCKNKYDESWMGIHILLSRLNCTHQFKDDCQLFRRYIELSWKLNVTNDSNRENLVTKQIPFRSYCDTFWDLASKEDENITMCRLVWICPKEQWRCSSGQCIDILWVLDGEWDCPDASDEENIFHSDSYHKETFDFKEKFQDQYARQPFDNICNLTIEYPCLPINISEYSNNMRPCIDFKLIGNGQIDCIGGYDERNVLEHCSRSGTSLGYDFKCVSSNTCISYEKICKDGCVHDQDDALWCNAYQISDKDPELVFFQCLNNSYEWNRQCDHIYDCSNGEDEYMCDRKQFQEIIYRKQKELSLKTKKHIVHLPQFPNDTNIKKIINTLNVKSSNLVSKNTIYIPYWCNRGIGMLMSNNSIVCFCPPQYHGDQCQYHTDRISVILHLNFTQSIYVTSIDRTILIKVLIIFLFENQVLNIDEFHVRPVVEMNVYKKRQMYFYYSRSPELIKHKQKRYFNRSNIINEHPYSIRIEAYQLKFNRKPKRFAVWQYSIYFDFLPVYRFVKVLHLTKPNPCKDHSCNSNQECFQLLNQKSQYICLCKSNYSGINCSDFHPICNTSYCSSNSLCKPTYRGLINDNELPYCICPMNSFGHQCRLFHISQNLCRNGGTFYQGSTPDEYNCECTSEYTGPNCNQTKQSIRLYINKVNDDQDYQGFVIQYYHIDFNSFELILVNQSVYSYLPDSLLYLHNEQNAPEIILLKRYNRFHQSEIYIISLHLNVSSIEGTTSITEQNRCLSHRSMSQLKISVFEYHYLCRNNHSLFCFYDDNYLCICDENHIRVECFSYNNARDRCFHCLSNGVCLKGEQNEFLCICPVCYAGKRCQFNFESFSFTLDQLFFHDLLSYKPIIRQITFYTLVITPCLLFLLGLFNNICCFLTFRRPKCRRNGIGMYLSYITLINQLNLSILVIRLIHLTLNISDFYSNPIFDNFICKISNYLLSSTTRIIYWLNSLIAIERVCVVLFLNKNWLKQKYIARRFIICITMCILVINAYELVFIQSEIRVNEENSTVCVLNFSLNNHLWKILHKIVTIINALLPFLINLCCTIMIIYISTKNKMNIHRKHTDNQLTNTKIIDSQEDDSVVMRNIERNENDINIDFNRSSQNINDIDLHTRRSQMKTSNRFHLLINVLIEKKELIIAPAFTLIPQIFSLPFFIASFSLQCKNIQSHHLRYVLIGSYFTTFIPQLTSFFLYIAPSSYYSKEWRTTFIGQRINICK</sequence>
<feature type="transmembrane region" description="Helical" evidence="8">
    <location>
        <begin position="1404"/>
        <end position="1427"/>
    </location>
</feature>
<keyword evidence="5 6" id="KW-1015">Disulfide bond</keyword>
<evidence type="ECO:0000259" key="9">
    <source>
        <dbReference type="PROSITE" id="PS50026"/>
    </source>
</evidence>
<dbReference type="InterPro" id="IPR000742">
    <property type="entry name" value="EGF"/>
</dbReference>
<dbReference type="Gene3D" id="1.20.1070.10">
    <property type="entry name" value="Rhodopsin 7-helix transmembrane proteins"/>
    <property type="match status" value="1"/>
</dbReference>
<dbReference type="SUPFAM" id="SSF81321">
    <property type="entry name" value="Family A G protein-coupled receptor-like"/>
    <property type="match status" value="1"/>
</dbReference>
<feature type="transmembrane region" description="Helical" evidence="8">
    <location>
        <begin position="1321"/>
        <end position="1341"/>
    </location>
</feature>
<dbReference type="GO" id="GO:0043235">
    <property type="term" value="C:receptor complex"/>
    <property type="evidence" value="ECO:0007669"/>
    <property type="project" value="TreeGrafter"/>
</dbReference>
<evidence type="ECO:0000256" key="8">
    <source>
        <dbReference type="SAM" id="Phobius"/>
    </source>
</evidence>
<dbReference type="InterPro" id="IPR051221">
    <property type="entry name" value="LDLR-related"/>
</dbReference>
<dbReference type="PANTHER" id="PTHR22722">
    <property type="entry name" value="LOW-DENSITY LIPOPROTEIN RECEPTOR-RELATED PROTEIN 2-RELATED"/>
    <property type="match status" value="1"/>
</dbReference>
<evidence type="ECO:0000256" key="1">
    <source>
        <dbReference type="ARBA" id="ARBA00004370"/>
    </source>
</evidence>
<dbReference type="InterPro" id="IPR036055">
    <property type="entry name" value="LDL_receptor-like_sf"/>
</dbReference>
<dbReference type="Gene3D" id="2.10.25.10">
    <property type="entry name" value="Laminin"/>
    <property type="match status" value="2"/>
</dbReference>
<feature type="transmembrane region" description="Helical" evidence="8">
    <location>
        <begin position="1267"/>
        <end position="1288"/>
    </location>
</feature>
<dbReference type="Proteomes" id="UP000663828">
    <property type="component" value="Unassembled WGS sequence"/>
</dbReference>
<gene>
    <name evidence="11" type="ORF">XAT740_LOCUS52290</name>
</gene>
<evidence type="ECO:0000256" key="4">
    <source>
        <dbReference type="ARBA" id="ARBA00023136"/>
    </source>
</evidence>
<keyword evidence="4 8" id="KW-0472">Membrane</keyword>
<feature type="transmembrane region" description="Helical" evidence="8">
    <location>
        <begin position="1548"/>
        <end position="1570"/>
    </location>
</feature>
<dbReference type="PROSITE" id="PS50026">
    <property type="entry name" value="EGF_3"/>
    <property type="match status" value="3"/>
</dbReference>
<protein>
    <submittedName>
        <fullName evidence="11">Uncharacterized protein</fullName>
    </submittedName>
</protein>
<keyword evidence="6" id="KW-0245">EGF-like domain</keyword>
<feature type="domain" description="EGF-like" evidence="9">
    <location>
        <begin position="968"/>
        <end position="1011"/>
    </location>
</feature>
<evidence type="ECO:0000256" key="3">
    <source>
        <dbReference type="ARBA" id="ARBA00022989"/>
    </source>
</evidence>
<dbReference type="InterPro" id="IPR017452">
    <property type="entry name" value="GPCR_Rhodpsn_7TM"/>
</dbReference>
<keyword evidence="12" id="KW-1185">Reference proteome</keyword>
<dbReference type="PROSITE" id="PS50068">
    <property type="entry name" value="LDLRA_2"/>
    <property type="match status" value="2"/>
</dbReference>
<evidence type="ECO:0000259" key="10">
    <source>
        <dbReference type="PROSITE" id="PS50262"/>
    </source>
</evidence>
<evidence type="ECO:0000256" key="7">
    <source>
        <dbReference type="PROSITE-ProRule" id="PRU00124"/>
    </source>
</evidence>
<comment type="caution">
    <text evidence="11">The sequence shown here is derived from an EMBL/GenBank/DDBJ whole genome shotgun (WGS) entry which is preliminary data.</text>
</comment>
<keyword evidence="2 8" id="KW-0812">Transmembrane</keyword>
<dbReference type="Gene3D" id="4.10.400.10">
    <property type="entry name" value="Low-density Lipoprotein Receptor"/>
    <property type="match status" value="2"/>
</dbReference>
<proteinExistence type="predicted"/>
<dbReference type="Pfam" id="PF00057">
    <property type="entry name" value="Ldl_recept_a"/>
    <property type="match status" value="2"/>
</dbReference>
<dbReference type="SUPFAM" id="SSF57424">
    <property type="entry name" value="LDL receptor-like module"/>
    <property type="match status" value="2"/>
</dbReference>
<organism evidence="11 12">
    <name type="scientific">Adineta ricciae</name>
    <name type="common">Rotifer</name>
    <dbReference type="NCBI Taxonomy" id="249248"/>
    <lineage>
        <taxon>Eukaryota</taxon>
        <taxon>Metazoa</taxon>
        <taxon>Spiralia</taxon>
        <taxon>Gnathifera</taxon>
        <taxon>Rotifera</taxon>
        <taxon>Eurotatoria</taxon>
        <taxon>Bdelloidea</taxon>
        <taxon>Adinetida</taxon>
        <taxon>Adinetidae</taxon>
        <taxon>Adineta</taxon>
    </lineage>
</organism>
<evidence type="ECO:0000313" key="11">
    <source>
        <dbReference type="EMBL" id="CAF1634883.1"/>
    </source>
</evidence>
<feature type="transmembrane region" description="Helical" evidence="8">
    <location>
        <begin position="1512"/>
        <end position="1536"/>
    </location>
</feature>
<feature type="disulfide bond" evidence="6">
    <location>
        <begin position="918"/>
        <end position="927"/>
    </location>
</feature>
<feature type="disulfide bond" evidence="6">
    <location>
        <begin position="1001"/>
        <end position="1010"/>
    </location>
</feature>
<evidence type="ECO:0000256" key="2">
    <source>
        <dbReference type="ARBA" id="ARBA00022692"/>
    </source>
</evidence>
<keyword evidence="3 8" id="KW-1133">Transmembrane helix</keyword>
<evidence type="ECO:0000256" key="5">
    <source>
        <dbReference type="ARBA" id="ARBA00023157"/>
    </source>
</evidence>
<comment type="caution">
    <text evidence="6">Lacks conserved residue(s) required for the propagation of feature annotation.</text>
</comment>
<feature type="disulfide bond" evidence="6">
    <location>
        <begin position="1190"/>
        <end position="1199"/>
    </location>
</feature>
<name>A0A816D8J1_ADIRI</name>
<feature type="disulfide bond" evidence="7">
    <location>
        <begin position="475"/>
        <end position="493"/>
    </location>
</feature>
<dbReference type="PROSITE" id="PS00022">
    <property type="entry name" value="EGF_1"/>
    <property type="match status" value="3"/>
</dbReference>
<dbReference type="PROSITE" id="PS50262">
    <property type="entry name" value="G_PROTEIN_RECEP_F1_2"/>
    <property type="match status" value="1"/>
</dbReference>
<dbReference type="PRINTS" id="PR00261">
    <property type="entry name" value="LDLRECEPTOR"/>
</dbReference>
<feature type="disulfide bond" evidence="6">
    <location>
        <begin position="982"/>
        <end position="999"/>
    </location>
</feature>
<dbReference type="SMART" id="SM00192">
    <property type="entry name" value="LDLa"/>
    <property type="match status" value="6"/>
</dbReference>
<feature type="domain" description="EGF-like" evidence="9">
    <location>
        <begin position="1165"/>
        <end position="1200"/>
    </location>
</feature>
<dbReference type="GO" id="GO:0005041">
    <property type="term" value="F:low-density lipoprotein particle receptor activity"/>
    <property type="evidence" value="ECO:0007669"/>
    <property type="project" value="TreeGrafter"/>
</dbReference>